<dbReference type="PANTHER" id="PTHR43280">
    <property type="entry name" value="ARAC-FAMILY TRANSCRIPTIONAL REGULATOR"/>
    <property type="match status" value="1"/>
</dbReference>
<organism evidence="5 6">
    <name type="scientific">Candidatus Cryptobacteroides avistercoris</name>
    <dbReference type="NCBI Taxonomy" id="2840758"/>
    <lineage>
        <taxon>Bacteria</taxon>
        <taxon>Pseudomonadati</taxon>
        <taxon>Bacteroidota</taxon>
        <taxon>Bacteroidia</taxon>
        <taxon>Bacteroidales</taxon>
        <taxon>Candidatus Cryptobacteroides</taxon>
    </lineage>
</organism>
<dbReference type="GO" id="GO:0043565">
    <property type="term" value="F:sequence-specific DNA binding"/>
    <property type="evidence" value="ECO:0007669"/>
    <property type="project" value="InterPro"/>
</dbReference>
<dbReference type="InterPro" id="IPR018062">
    <property type="entry name" value="HTH_AraC-typ_CS"/>
</dbReference>
<reference evidence="5" key="1">
    <citation type="submission" date="2020-10" db="EMBL/GenBank/DDBJ databases">
        <authorList>
            <person name="Gilroy R."/>
        </authorList>
    </citation>
    <scope>NUCLEOTIDE SEQUENCE</scope>
    <source>
        <strain evidence="5">B3-1481</strain>
    </source>
</reference>
<evidence type="ECO:0000256" key="2">
    <source>
        <dbReference type="ARBA" id="ARBA00023125"/>
    </source>
</evidence>
<feature type="domain" description="HTH araC/xylS-type" evidence="4">
    <location>
        <begin position="99"/>
        <end position="198"/>
    </location>
</feature>
<sequence>MKYDYVKLNPSEQIGPHSQAAVLPGFEPVVAGIIGMQDSLEFHGASKAALARLLLQMENESQAERTASVLRILSLISRERDVSVSGRFRKAETAVEKIRKMEIYVTCNCRRHLTLEDAARHAGMSRTRFCSFWRHETGETFMTFVTRQRLKTACHLLLTRPGMHVSEICYESGFSDIPHFNRTFRRFLGLSPTEYRTNREPR</sequence>
<comment type="caution">
    <text evidence="5">The sequence shown here is derived from an EMBL/GenBank/DDBJ whole genome shotgun (WGS) entry which is preliminary data.</text>
</comment>
<dbReference type="PROSITE" id="PS00041">
    <property type="entry name" value="HTH_ARAC_FAMILY_1"/>
    <property type="match status" value="1"/>
</dbReference>
<dbReference type="SMART" id="SM00342">
    <property type="entry name" value="HTH_ARAC"/>
    <property type="match status" value="1"/>
</dbReference>
<keyword evidence="1" id="KW-0805">Transcription regulation</keyword>
<name>A0A9D9IXJ5_9BACT</name>
<dbReference type="InterPro" id="IPR009057">
    <property type="entry name" value="Homeodomain-like_sf"/>
</dbReference>
<keyword evidence="3" id="KW-0804">Transcription</keyword>
<evidence type="ECO:0000256" key="1">
    <source>
        <dbReference type="ARBA" id="ARBA00023015"/>
    </source>
</evidence>
<proteinExistence type="predicted"/>
<evidence type="ECO:0000313" key="5">
    <source>
        <dbReference type="EMBL" id="MBO8480210.1"/>
    </source>
</evidence>
<evidence type="ECO:0000313" key="6">
    <source>
        <dbReference type="Proteomes" id="UP000823769"/>
    </source>
</evidence>
<dbReference type="PRINTS" id="PR00032">
    <property type="entry name" value="HTHARAC"/>
</dbReference>
<gene>
    <name evidence="5" type="ORF">IAB76_03755</name>
</gene>
<dbReference type="Proteomes" id="UP000823769">
    <property type="component" value="Unassembled WGS sequence"/>
</dbReference>
<keyword evidence="2" id="KW-0238">DNA-binding</keyword>
<reference evidence="5" key="2">
    <citation type="journal article" date="2021" name="PeerJ">
        <title>Extensive microbial diversity within the chicken gut microbiome revealed by metagenomics and culture.</title>
        <authorList>
            <person name="Gilroy R."/>
            <person name="Ravi A."/>
            <person name="Getino M."/>
            <person name="Pursley I."/>
            <person name="Horton D.L."/>
            <person name="Alikhan N.F."/>
            <person name="Baker D."/>
            <person name="Gharbi K."/>
            <person name="Hall N."/>
            <person name="Watson M."/>
            <person name="Adriaenssens E.M."/>
            <person name="Foster-Nyarko E."/>
            <person name="Jarju S."/>
            <person name="Secka A."/>
            <person name="Antonio M."/>
            <person name="Oren A."/>
            <person name="Chaudhuri R.R."/>
            <person name="La Ragione R."/>
            <person name="Hildebrand F."/>
            <person name="Pallen M.J."/>
        </authorList>
    </citation>
    <scope>NUCLEOTIDE SEQUENCE</scope>
    <source>
        <strain evidence="5">B3-1481</strain>
    </source>
</reference>
<evidence type="ECO:0000256" key="3">
    <source>
        <dbReference type="ARBA" id="ARBA00023163"/>
    </source>
</evidence>
<dbReference type="EMBL" id="JADILW010000057">
    <property type="protein sequence ID" value="MBO8480210.1"/>
    <property type="molecule type" value="Genomic_DNA"/>
</dbReference>
<protein>
    <submittedName>
        <fullName evidence="5">Helix-turn-helix transcriptional regulator</fullName>
    </submittedName>
</protein>
<dbReference type="InterPro" id="IPR020449">
    <property type="entry name" value="Tscrpt_reg_AraC-type_HTH"/>
</dbReference>
<dbReference type="InterPro" id="IPR018060">
    <property type="entry name" value="HTH_AraC"/>
</dbReference>
<dbReference type="PROSITE" id="PS01124">
    <property type="entry name" value="HTH_ARAC_FAMILY_2"/>
    <property type="match status" value="1"/>
</dbReference>
<dbReference type="Gene3D" id="1.10.10.60">
    <property type="entry name" value="Homeodomain-like"/>
    <property type="match status" value="1"/>
</dbReference>
<dbReference type="SUPFAM" id="SSF46689">
    <property type="entry name" value="Homeodomain-like"/>
    <property type="match status" value="2"/>
</dbReference>
<dbReference type="Pfam" id="PF12833">
    <property type="entry name" value="HTH_18"/>
    <property type="match status" value="1"/>
</dbReference>
<accession>A0A9D9IXJ5</accession>
<dbReference type="GO" id="GO:0003700">
    <property type="term" value="F:DNA-binding transcription factor activity"/>
    <property type="evidence" value="ECO:0007669"/>
    <property type="project" value="InterPro"/>
</dbReference>
<dbReference type="AlphaFoldDB" id="A0A9D9IXJ5"/>
<evidence type="ECO:0000259" key="4">
    <source>
        <dbReference type="PROSITE" id="PS01124"/>
    </source>
</evidence>
<dbReference type="PANTHER" id="PTHR43280:SF27">
    <property type="entry name" value="TRANSCRIPTIONAL REGULATOR MTLR"/>
    <property type="match status" value="1"/>
</dbReference>